<keyword evidence="3" id="KW-1185">Reference proteome</keyword>
<reference evidence="2 3" key="1">
    <citation type="submission" date="2020-01" db="EMBL/GenBank/DDBJ databases">
        <title>Kibdelosporangium persica a novel Actinomycetes from a hot desert in Iran.</title>
        <authorList>
            <person name="Safaei N."/>
            <person name="Zaburannyi N."/>
            <person name="Mueller R."/>
            <person name="Wink J."/>
        </authorList>
    </citation>
    <scope>NUCLEOTIDE SEQUENCE [LARGE SCALE GENOMIC DNA]</scope>
    <source>
        <strain evidence="2 3">4NS15</strain>
    </source>
</reference>
<feature type="domain" description="Protein kinase" evidence="1">
    <location>
        <begin position="281"/>
        <end position="584"/>
    </location>
</feature>
<protein>
    <submittedName>
        <fullName evidence="2">Lanthionine biosynthesis protein LanL</fullName>
    </submittedName>
</protein>
<dbReference type="Pfam" id="PF05147">
    <property type="entry name" value="LANC_like"/>
    <property type="match status" value="1"/>
</dbReference>
<sequence>MTSPFVKSGIALDDRSVTARNRGCEKRTGNLVTGASATDDATHYASRRSVTTIATMNEEYEAYCMADPSFYDAMHSEQTAGESFATADRPLPDGWTRREQDDWFVLDSGAAKTQLQGWKIHASATPDNAGRVIDKIFDYCVPRGITFKFLRSRSALVARVSKYAPRGFSGKLVTIYPEDDAHCERILTDLGELLDGEPSPYILSDLRWGKGPLFVRYGAFVNRYTVDDNGEVVDAIARPDGTLVPDRRDPVFYMPPWVTLPAFLEPHMAARNAVTVQGLPYTFDSVVHFSNGGGIYVGRDTRTGEEVVLKEARPHAGLDAWGHDAVRRLEREHEILRRLAGIPGIPQVHDLFWLGEHRFMVMEYVKGDVLGKAITMRYPLIDPAATDEDHANFADWAVSIHRQVEQTMAAVHERGIVYGDLHLFNIMVRADDTIALLDYEVAAPVEEGVRPGLGNPGFTAPRSVTGFGVDEYAVACLRLALFLPMTNLLGLHRVKARQFAEIIAGHFPVSRAFLDKGVQVIVPVDTPPTPSPSLPTDTAGWPKVRDEMVRSIVASATPDRDDRLFPGDPRQFGFGGLGLAHGAAGVLYALSATGGYRDEQFEQWLVSRAKNPEGGSRIGVFDGLHGAAFTMEHLGYRQEALDTLDICLREKWESFGPDLFAGLAGIGLNLLHFADRTGEPVLRKAALRAAELVAERPDDEDDSGISGGIHPHAGLFRGRAGQALLLLRAYDDTGDSNFLDRAANALRQDLKRCFLRDNGVLEVNEGWRTMPYLDGGSVGLGMVVDEYLARRHDDQFAEANRGIEKAATSTMYILPGLFTGRAGILAYLAGRLPGTDPLVTRQIRDLAWHALPYAGGMAFPGTALLRLSMDLATGTAGVLLAVGMALHDEPVHLPLLAPSRRTAPQAPAPAGAGS</sequence>
<comment type="caution">
    <text evidence="2">The sequence shown here is derived from an EMBL/GenBank/DDBJ whole genome shotgun (WGS) entry which is preliminary data.</text>
</comment>
<dbReference type="CDD" id="cd04791">
    <property type="entry name" value="LanC_SerThrkinase"/>
    <property type="match status" value="1"/>
</dbReference>
<evidence type="ECO:0000313" key="3">
    <source>
        <dbReference type="Proteomes" id="UP000763557"/>
    </source>
</evidence>
<evidence type="ECO:0000313" key="2">
    <source>
        <dbReference type="EMBL" id="NRN63318.1"/>
    </source>
</evidence>
<organism evidence="2 3">
    <name type="scientific">Kibdelosporangium persicum</name>
    <dbReference type="NCBI Taxonomy" id="2698649"/>
    <lineage>
        <taxon>Bacteria</taxon>
        <taxon>Bacillati</taxon>
        <taxon>Actinomycetota</taxon>
        <taxon>Actinomycetes</taxon>
        <taxon>Pseudonocardiales</taxon>
        <taxon>Pseudonocardiaceae</taxon>
        <taxon>Kibdelosporangium</taxon>
    </lineage>
</organism>
<gene>
    <name evidence="2" type="ORF">GC106_5190</name>
</gene>
<dbReference type="EMBL" id="JAAATY010000001">
    <property type="protein sequence ID" value="NRN63318.1"/>
    <property type="molecule type" value="Genomic_DNA"/>
</dbReference>
<dbReference type="SUPFAM" id="SSF158745">
    <property type="entry name" value="LanC-like"/>
    <property type="match status" value="1"/>
</dbReference>
<dbReference type="InterPro" id="IPR007822">
    <property type="entry name" value="LANC-like"/>
</dbReference>
<dbReference type="PANTHER" id="PTHR24347">
    <property type="entry name" value="SERINE/THREONINE-PROTEIN KINASE"/>
    <property type="match status" value="1"/>
</dbReference>
<dbReference type="InterPro" id="IPR058053">
    <property type="entry name" value="RamC_C"/>
</dbReference>
<dbReference type="InterPro" id="IPR012341">
    <property type="entry name" value="6hp_glycosidase-like_sf"/>
</dbReference>
<dbReference type="Gene3D" id="1.50.10.10">
    <property type="match status" value="1"/>
</dbReference>
<dbReference type="InterPro" id="IPR057929">
    <property type="entry name" value="RamC_N"/>
</dbReference>
<dbReference type="SMART" id="SM01260">
    <property type="entry name" value="LANC_like"/>
    <property type="match status" value="1"/>
</dbReference>
<dbReference type="InterPro" id="IPR011009">
    <property type="entry name" value="Kinase-like_dom_sf"/>
</dbReference>
<dbReference type="PROSITE" id="PS50011">
    <property type="entry name" value="PROTEIN_KINASE_DOM"/>
    <property type="match status" value="1"/>
</dbReference>
<dbReference type="SUPFAM" id="SSF56112">
    <property type="entry name" value="Protein kinase-like (PK-like)"/>
    <property type="match status" value="1"/>
</dbReference>
<evidence type="ECO:0000259" key="1">
    <source>
        <dbReference type="PROSITE" id="PS50011"/>
    </source>
</evidence>
<dbReference type="Pfam" id="PF25816">
    <property type="entry name" value="RamC_N"/>
    <property type="match status" value="1"/>
</dbReference>
<dbReference type="InterPro" id="IPR053524">
    <property type="entry name" value="Aerial_hyphae_peptide-synth"/>
</dbReference>
<dbReference type="SMART" id="SM00220">
    <property type="entry name" value="S_TKc"/>
    <property type="match status" value="1"/>
</dbReference>
<dbReference type="InterPro" id="IPR000719">
    <property type="entry name" value="Prot_kinase_dom"/>
</dbReference>
<dbReference type="Proteomes" id="UP000763557">
    <property type="component" value="Unassembled WGS sequence"/>
</dbReference>
<dbReference type="Gene3D" id="1.10.510.10">
    <property type="entry name" value="Transferase(Phosphotransferase) domain 1"/>
    <property type="match status" value="1"/>
</dbReference>
<accession>A0ABX2EWF8</accession>
<dbReference type="NCBIfam" id="NF038151">
    <property type="entry name" value="lanthi_synth_III"/>
    <property type="match status" value="1"/>
</dbReference>
<proteinExistence type="predicted"/>
<name>A0ABX2EWF8_9PSEU</name>
<dbReference type="Pfam" id="PF00069">
    <property type="entry name" value="Pkinase"/>
    <property type="match status" value="1"/>
</dbReference>